<dbReference type="InterPro" id="IPR027417">
    <property type="entry name" value="P-loop_NTPase"/>
</dbReference>
<dbReference type="Proteomes" id="UP001201262">
    <property type="component" value="Unassembled WGS sequence"/>
</dbReference>
<evidence type="ECO:0000313" key="2">
    <source>
        <dbReference type="Proteomes" id="UP001201262"/>
    </source>
</evidence>
<protein>
    <submittedName>
        <fullName evidence="1">AAA domain-containing protein</fullName>
    </submittedName>
</protein>
<dbReference type="Gene3D" id="3.40.50.300">
    <property type="entry name" value="P-loop containing nucleotide triphosphate hydrolases"/>
    <property type="match status" value="1"/>
</dbReference>
<gene>
    <name evidence="1" type="ORF">BGW36DRAFT_16085</name>
</gene>
<keyword evidence="2" id="KW-1185">Reference proteome</keyword>
<dbReference type="SUPFAM" id="SSF52540">
    <property type="entry name" value="P-loop containing nucleoside triphosphate hydrolases"/>
    <property type="match status" value="1"/>
</dbReference>
<sequence length="197" mass="22828">MSASQVITSIQQLESLIFHNHDDPRPVVVMTCGIAGSGKSTLSHTLLEAHPTITRLSIDAHIHAHHGLWNIHYPAQQYEPYQLEAEDSLRQQLSDLLQEAVQKKNTTYTILDFSFAFKESRDEWKQRVEENGGRWILVYLDVENDEIRRRVKERNRLRESGVRRDADSAFDVTPEILEMYFQGFERPVGEGEIILRL</sequence>
<comment type="caution">
    <text evidence="1">The sequence shown here is derived from an EMBL/GenBank/DDBJ whole genome shotgun (WGS) entry which is preliminary data.</text>
</comment>
<evidence type="ECO:0000313" key="1">
    <source>
        <dbReference type="EMBL" id="KAH8705614.1"/>
    </source>
</evidence>
<dbReference type="Pfam" id="PF13671">
    <property type="entry name" value="AAA_33"/>
    <property type="match status" value="1"/>
</dbReference>
<reference evidence="1" key="1">
    <citation type="submission" date="2021-12" db="EMBL/GenBank/DDBJ databases">
        <title>Convergent genome expansion in fungi linked to evolution of root-endophyte symbiosis.</title>
        <authorList>
            <consortium name="DOE Joint Genome Institute"/>
            <person name="Ke Y.-H."/>
            <person name="Bonito G."/>
            <person name="Liao H.-L."/>
            <person name="Looney B."/>
            <person name="Rojas-Flechas A."/>
            <person name="Nash J."/>
            <person name="Hameed K."/>
            <person name="Schadt C."/>
            <person name="Martin F."/>
            <person name="Crous P.W."/>
            <person name="Miettinen O."/>
            <person name="Magnuson J.K."/>
            <person name="Labbe J."/>
            <person name="Jacobson D."/>
            <person name="Doktycz M.J."/>
            <person name="Veneault-Fourrey C."/>
            <person name="Kuo A."/>
            <person name="Mondo S."/>
            <person name="Calhoun S."/>
            <person name="Riley R."/>
            <person name="Ohm R."/>
            <person name="LaButti K."/>
            <person name="Andreopoulos B."/>
            <person name="Pangilinan J."/>
            <person name="Nolan M."/>
            <person name="Tritt A."/>
            <person name="Clum A."/>
            <person name="Lipzen A."/>
            <person name="Daum C."/>
            <person name="Barry K."/>
            <person name="Grigoriev I.V."/>
            <person name="Vilgalys R."/>
        </authorList>
    </citation>
    <scope>NUCLEOTIDE SEQUENCE</scope>
    <source>
        <strain evidence="1">PMI_201</strain>
    </source>
</reference>
<name>A0AAD4L1V5_9EURO</name>
<dbReference type="RefSeq" id="XP_046078235.1">
    <property type="nucleotide sequence ID" value="XM_046209579.1"/>
</dbReference>
<dbReference type="EMBL" id="JAJTJA010000001">
    <property type="protein sequence ID" value="KAH8705614.1"/>
    <property type="molecule type" value="Genomic_DNA"/>
</dbReference>
<dbReference type="AlphaFoldDB" id="A0AAD4L1V5"/>
<organism evidence="1 2">
    <name type="scientific">Talaromyces proteolyticus</name>
    <dbReference type="NCBI Taxonomy" id="1131652"/>
    <lineage>
        <taxon>Eukaryota</taxon>
        <taxon>Fungi</taxon>
        <taxon>Dikarya</taxon>
        <taxon>Ascomycota</taxon>
        <taxon>Pezizomycotina</taxon>
        <taxon>Eurotiomycetes</taxon>
        <taxon>Eurotiomycetidae</taxon>
        <taxon>Eurotiales</taxon>
        <taxon>Trichocomaceae</taxon>
        <taxon>Talaromyces</taxon>
        <taxon>Talaromyces sect. Bacilispori</taxon>
    </lineage>
</organism>
<proteinExistence type="predicted"/>
<accession>A0AAD4L1V5</accession>
<dbReference type="GeneID" id="70239866"/>